<protein>
    <submittedName>
        <fullName evidence="7">Uncharacterized protein</fullName>
    </submittedName>
</protein>
<feature type="signal peptide" evidence="6">
    <location>
        <begin position="1"/>
        <end position="23"/>
    </location>
</feature>
<comment type="similarity">
    <text evidence="1">Belongs to the DEFL family.</text>
</comment>
<dbReference type="InterPro" id="IPR010851">
    <property type="entry name" value="DEFL"/>
</dbReference>
<keyword evidence="5" id="KW-1015">Disulfide bond</keyword>
<proteinExistence type="inferred from homology"/>
<name>A0AAU9SFD3_THLAR</name>
<evidence type="ECO:0000256" key="5">
    <source>
        <dbReference type="ARBA" id="ARBA00023157"/>
    </source>
</evidence>
<organism evidence="7 8">
    <name type="scientific">Thlaspi arvense</name>
    <name type="common">Field penny-cress</name>
    <dbReference type="NCBI Taxonomy" id="13288"/>
    <lineage>
        <taxon>Eukaryota</taxon>
        <taxon>Viridiplantae</taxon>
        <taxon>Streptophyta</taxon>
        <taxon>Embryophyta</taxon>
        <taxon>Tracheophyta</taxon>
        <taxon>Spermatophyta</taxon>
        <taxon>Magnoliopsida</taxon>
        <taxon>eudicotyledons</taxon>
        <taxon>Gunneridae</taxon>
        <taxon>Pentapetalae</taxon>
        <taxon>rosids</taxon>
        <taxon>malvids</taxon>
        <taxon>Brassicales</taxon>
        <taxon>Brassicaceae</taxon>
        <taxon>Thlaspideae</taxon>
        <taxon>Thlaspi</taxon>
    </lineage>
</organism>
<dbReference type="Pfam" id="PF25052">
    <property type="entry name" value="AtDEF-like"/>
    <property type="match status" value="1"/>
</dbReference>
<keyword evidence="6" id="KW-0732">Signal</keyword>
<evidence type="ECO:0000256" key="3">
    <source>
        <dbReference type="ARBA" id="ARBA00022577"/>
    </source>
</evidence>
<feature type="chain" id="PRO_5043807147" evidence="6">
    <location>
        <begin position="24"/>
        <end position="74"/>
    </location>
</feature>
<evidence type="ECO:0000256" key="1">
    <source>
        <dbReference type="ARBA" id="ARBA00006722"/>
    </source>
</evidence>
<accession>A0AAU9SFD3</accession>
<evidence type="ECO:0000256" key="2">
    <source>
        <dbReference type="ARBA" id="ARBA00022529"/>
    </source>
</evidence>
<dbReference type="GO" id="GO:0050832">
    <property type="term" value="P:defense response to fungus"/>
    <property type="evidence" value="ECO:0007669"/>
    <property type="project" value="UniProtKB-KW"/>
</dbReference>
<dbReference type="GO" id="GO:0031640">
    <property type="term" value="P:killing of cells of another organism"/>
    <property type="evidence" value="ECO:0007669"/>
    <property type="project" value="UniProtKB-KW"/>
</dbReference>
<keyword evidence="4" id="KW-0611">Plant defense</keyword>
<gene>
    <name evidence="7" type="ORF">TAV2_LOCUS15800</name>
</gene>
<evidence type="ECO:0000256" key="4">
    <source>
        <dbReference type="ARBA" id="ARBA00022821"/>
    </source>
</evidence>
<keyword evidence="2" id="KW-0929">Antimicrobial</keyword>
<dbReference type="Proteomes" id="UP000836841">
    <property type="component" value="Chromosome 5"/>
</dbReference>
<dbReference type="EMBL" id="OU466861">
    <property type="protein sequence ID" value="CAH2065124.1"/>
    <property type="molecule type" value="Genomic_DNA"/>
</dbReference>
<evidence type="ECO:0000313" key="7">
    <source>
        <dbReference type="EMBL" id="CAH2065124.1"/>
    </source>
</evidence>
<evidence type="ECO:0000256" key="6">
    <source>
        <dbReference type="SAM" id="SignalP"/>
    </source>
</evidence>
<keyword evidence="8" id="KW-1185">Reference proteome</keyword>
<reference evidence="7 8" key="1">
    <citation type="submission" date="2022-03" db="EMBL/GenBank/DDBJ databases">
        <authorList>
            <person name="Nunn A."/>
            <person name="Chopra R."/>
            <person name="Nunn A."/>
            <person name="Contreras Garrido A."/>
        </authorList>
    </citation>
    <scope>NUCLEOTIDE SEQUENCE [LARGE SCALE GENOMIC DNA]</scope>
</reference>
<keyword evidence="3" id="KW-0295">Fungicide</keyword>
<evidence type="ECO:0000313" key="8">
    <source>
        <dbReference type="Proteomes" id="UP000836841"/>
    </source>
</evidence>
<sequence>MSSSKFHFAIFLIVISLIVNVQSDRIMDDSTVCEFKGPCQKREDCKESCGVNKPPFKTALCESYGIQGHVCCCI</sequence>
<dbReference type="AlphaFoldDB" id="A0AAU9SFD3"/>